<evidence type="ECO:0000313" key="2">
    <source>
        <dbReference type="Proteomes" id="UP001203297"/>
    </source>
</evidence>
<dbReference type="Proteomes" id="UP001203297">
    <property type="component" value="Unassembled WGS sequence"/>
</dbReference>
<dbReference type="AlphaFoldDB" id="A0AAD4LX25"/>
<organism evidence="1 2">
    <name type="scientific">Multifurca ochricompacta</name>
    <dbReference type="NCBI Taxonomy" id="376703"/>
    <lineage>
        <taxon>Eukaryota</taxon>
        <taxon>Fungi</taxon>
        <taxon>Dikarya</taxon>
        <taxon>Basidiomycota</taxon>
        <taxon>Agaricomycotina</taxon>
        <taxon>Agaricomycetes</taxon>
        <taxon>Russulales</taxon>
        <taxon>Russulaceae</taxon>
        <taxon>Multifurca</taxon>
    </lineage>
</organism>
<name>A0AAD4LX25_9AGAM</name>
<proteinExistence type="predicted"/>
<protein>
    <submittedName>
        <fullName evidence="1">Uncharacterized protein</fullName>
    </submittedName>
</protein>
<sequence>MNDFVYSIPKATFKVNGQCLQIIQPTFGRLAFDAADDAAKRILLAQVQADQSFPADRKEWFLEYTCVPFDSVDASLIKVVSCCRERTSRLDMKMPNENFAIVRSSSVKSTVEDVGKIVLSITAPPLTYARFLNAWARNRISSPSFVARSGGSSLTYDSSSRPVFLGLFTVHFEQESDIAAVQSAFAALRKEKNEAVYEVLNDKAVDGNTASIEIQILSVEDDHDVAFSKVSSTPCARQLMISPRACFHRISMVPSHFSEAIEDVLSHPTSLPGVILEYAPNIGILSRSIAKETSDEVAQLVHRHEVLRISTHSEPDILARSTPSDIFPPAHLQPTAHTIV</sequence>
<dbReference type="EMBL" id="WTXG01000083">
    <property type="protein sequence ID" value="KAI0294022.1"/>
    <property type="molecule type" value="Genomic_DNA"/>
</dbReference>
<reference evidence="1" key="1">
    <citation type="journal article" date="2022" name="New Phytol.">
        <title>Evolutionary transition to the ectomycorrhizal habit in the genomes of a hyperdiverse lineage of mushroom-forming fungi.</title>
        <authorList>
            <person name="Looney B."/>
            <person name="Miyauchi S."/>
            <person name="Morin E."/>
            <person name="Drula E."/>
            <person name="Courty P.E."/>
            <person name="Kohler A."/>
            <person name="Kuo A."/>
            <person name="LaButti K."/>
            <person name="Pangilinan J."/>
            <person name="Lipzen A."/>
            <person name="Riley R."/>
            <person name="Andreopoulos W."/>
            <person name="He G."/>
            <person name="Johnson J."/>
            <person name="Nolan M."/>
            <person name="Tritt A."/>
            <person name="Barry K.W."/>
            <person name="Grigoriev I.V."/>
            <person name="Nagy L.G."/>
            <person name="Hibbett D."/>
            <person name="Henrissat B."/>
            <person name="Matheny P.B."/>
            <person name="Labbe J."/>
            <person name="Martin F.M."/>
        </authorList>
    </citation>
    <scope>NUCLEOTIDE SEQUENCE</scope>
    <source>
        <strain evidence="1">BPL690</strain>
    </source>
</reference>
<gene>
    <name evidence="1" type="ORF">B0F90DRAFT_1821615</name>
</gene>
<keyword evidence="2" id="KW-1185">Reference proteome</keyword>
<accession>A0AAD4LX25</accession>
<comment type="caution">
    <text evidence="1">The sequence shown here is derived from an EMBL/GenBank/DDBJ whole genome shotgun (WGS) entry which is preliminary data.</text>
</comment>
<evidence type="ECO:0000313" key="1">
    <source>
        <dbReference type="EMBL" id="KAI0294022.1"/>
    </source>
</evidence>